<keyword evidence="5" id="KW-1185">Reference proteome</keyword>
<evidence type="ECO:0000313" key="5">
    <source>
        <dbReference type="Proteomes" id="UP000518752"/>
    </source>
</evidence>
<gene>
    <name evidence="4" type="ORF">D9757_006729</name>
</gene>
<sequence length="300" mass="30877">MIASLILSLALSTLVSGGPIPVRRSSPLPPRAATVTDFSGGTGDATFYATGLGACGITNVDTDYIAAVGSDFFDQYAIHMGDSSGNPNNNPICGKKVTASYEGKSVTVAITDRCAGCEIPYSLDFSPTAFSQLADQSVGRLSGMTWVWADADSSGSSIVDSTSTYMSTYWSAPSSTTEWSTPTSTTDWNAPSPTTDWSAPQSTTPTRYVLLSSSRDEAELTRSSATWTTAGDASAATGSGGLDPAANVAADPAAQTSGFIVSSSSALATSTALSEDPPARSASSKQSSGARRSIRGIWEF</sequence>
<dbReference type="Proteomes" id="UP000518752">
    <property type="component" value="Unassembled WGS sequence"/>
</dbReference>
<comment type="caution">
    <text evidence="4">The sequence shown here is derived from an EMBL/GenBank/DDBJ whole genome shotgun (WGS) entry which is preliminary data.</text>
</comment>
<feature type="region of interest" description="Disordered" evidence="2">
    <location>
        <begin position="175"/>
        <end position="203"/>
    </location>
</feature>
<feature type="compositionally biased region" description="Polar residues" evidence="2">
    <location>
        <begin position="281"/>
        <end position="290"/>
    </location>
</feature>
<feature type="compositionally biased region" description="Polar residues" evidence="2">
    <location>
        <begin position="187"/>
        <end position="203"/>
    </location>
</feature>
<dbReference type="OrthoDB" id="623670at2759"/>
<dbReference type="SUPFAM" id="SSF50685">
    <property type="entry name" value="Barwin-like endoglucanases"/>
    <property type="match status" value="1"/>
</dbReference>
<organism evidence="4 5">
    <name type="scientific">Collybiopsis confluens</name>
    <dbReference type="NCBI Taxonomy" id="2823264"/>
    <lineage>
        <taxon>Eukaryota</taxon>
        <taxon>Fungi</taxon>
        <taxon>Dikarya</taxon>
        <taxon>Basidiomycota</taxon>
        <taxon>Agaricomycotina</taxon>
        <taxon>Agaricomycetes</taxon>
        <taxon>Agaricomycetidae</taxon>
        <taxon>Agaricales</taxon>
        <taxon>Marasmiineae</taxon>
        <taxon>Omphalotaceae</taxon>
        <taxon>Collybiopsis</taxon>
    </lineage>
</organism>
<feature type="signal peptide" evidence="3">
    <location>
        <begin position="1"/>
        <end position="17"/>
    </location>
</feature>
<dbReference type="CDD" id="cd22191">
    <property type="entry name" value="DPBB_RlpA_EXP_N-like"/>
    <property type="match status" value="1"/>
</dbReference>
<dbReference type="EMBL" id="JAACJN010000039">
    <property type="protein sequence ID" value="KAF5385542.1"/>
    <property type="molecule type" value="Genomic_DNA"/>
</dbReference>
<feature type="compositionally biased region" description="Low complexity" evidence="2">
    <location>
        <begin position="175"/>
        <end position="186"/>
    </location>
</feature>
<keyword evidence="1 3" id="KW-0732">Signal</keyword>
<reference evidence="4 5" key="1">
    <citation type="journal article" date="2020" name="ISME J.">
        <title>Uncovering the hidden diversity of litter-decomposition mechanisms in mushroom-forming fungi.</title>
        <authorList>
            <person name="Floudas D."/>
            <person name="Bentzer J."/>
            <person name="Ahren D."/>
            <person name="Johansson T."/>
            <person name="Persson P."/>
            <person name="Tunlid A."/>
        </authorList>
    </citation>
    <scope>NUCLEOTIDE SEQUENCE [LARGE SCALE GENOMIC DNA]</scope>
    <source>
        <strain evidence="4 5">CBS 406.79</strain>
    </source>
</reference>
<evidence type="ECO:0000256" key="1">
    <source>
        <dbReference type="ARBA" id="ARBA00022729"/>
    </source>
</evidence>
<dbReference type="AlphaFoldDB" id="A0A8H5HLK7"/>
<accession>A0A8H5HLK7</accession>
<evidence type="ECO:0000313" key="4">
    <source>
        <dbReference type="EMBL" id="KAF5385542.1"/>
    </source>
</evidence>
<feature type="chain" id="PRO_5034777166" description="RlpA-like protein double-psi beta-barrel domain-containing protein" evidence="3">
    <location>
        <begin position="18"/>
        <end position="300"/>
    </location>
</feature>
<evidence type="ECO:0000256" key="3">
    <source>
        <dbReference type="SAM" id="SignalP"/>
    </source>
</evidence>
<dbReference type="Gene3D" id="2.40.40.10">
    <property type="entry name" value="RlpA-like domain"/>
    <property type="match status" value="1"/>
</dbReference>
<feature type="region of interest" description="Disordered" evidence="2">
    <location>
        <begin position="266"/>
        <end position="300"/>
    </location>
</feature>
<dbReference type="InterPro" id="IPR036908">
    <property type="entry name" value="RlpA-like_sf"/>
</dbReference>
<evidence type="ECO:0008006" key="6">
    <source>
        <dbReference type="Google" id="ProtNLM"/>
    </source>
</evidence>
<evidence type="ECO:0000256" key="2">
    <source>
        <dbReference type="SAM" id="MobiDB-lite"/>
    </source>
</evidence>
<dbReference type="PANTHER" id="PTHR31836:SF28">
    <property type="entry name" value="SRCR DOMAIN-CONTAINING PROTEIN-RELATED"/>
    <property type="match status" value="1"/>
</dbReference>
<dbReference type="InterPro" id="IPR051477">
    <property type="entry name" value="Expansin_CellWall"/>
</dbReference>
<proteinExistence type="predicted"/>
<protein>
    <recommendedName>
        <fullName evidence="6">RlpA-like protein double-psi beta-barrel domain-containing protein</fullName>
    </recommendedName>
</protein>
<dbReference type="PANTHER" id="PTHR31836">
    <property type="match status" value="1"/>
</dbReference>
<name>A0A8H5HLK7_9AGAR</name>